<accession>A0A437MJT8</accession>
<dbReference type="AlphaFoldDB" id="A0A437MJT8"/>
<keyword evidence="2" id="KW-1185">Reference proteome</keyword>
<dbReference type="RefSeq" id="WP_127787149.1">
    <property type="nucleotide sequence ID" value="NZ_SACL01000002.1"/>
</dbReference>
<gene>
    <name evidence="1" type="ORF">EOD42_09020</name>
</gene>
<organism evidence="1 2">
    <name type="scientific">Rhodovarius crocodyli</name>
    <dbReference type="NCBI Taxonomy" id="1979269"/>
    <lineage>
        <taxon>Bacteria</taxon>
        <taxon>Pseudomonadati</taxon>
        <taxon>Pseudomonadota</taxon>
        <taxon>Alphaproteobacteria</taxon>
        <taxon>Acetobacterales</taxon>
        <taxon>Roseomonadaceae</taxon>
        <taxon>Rhodovarius</taxon>
    </lineage>
</organism>
<proteinExistence type="predicted"/>
<protein>
    <submittedName>
        <fullName evidence="1">Uncharacterized protein</fullName>
    </submittedName>
</protein>
<name>A0A437MJT8_9PROT</name>
<sequence>MSKPITPATTAEPKANDPDLARFARAFTEWDRRYRENPEWFESEAVHLLKGTPETYGDAAAPYFLAILTEQGE</sequence>
<evidence type="ECO:0000313" key="2">
    <source>
        <dbReference type="Proteomes" id="UP000282957"/>
    </source>
</evidence>
<evidence type="ECO:0000313" key="1">
    <source>
        <dbReference type="EMBL" id="RVT97920.1"/>
    </source>
</evidence>
<comment type="caution">
    <text evidence="1">The sequence shown here is derived from an EMBL/GenBank/DDBJ whole genome shotgun (WGS) entry which is preliminary data.</text>
</comment>
<dbReference type="EMBL" id="SACL01000002">
    <property type="protein sequence ID" value="RVT97920.1"/>
    <property type="molecule type" value="Genomic_DNA"/>
</dbReference>
<reference evidence="1 2" key="1">
    <citation type="submission" date="2019-01" db="EMBL/GenBank/DDBJ databases">
        <authorList>
            <person name="Chen W.-M."/>
        </authorList>
    </citation>
    <scope>NUCLEOTIDE SEQUENCE [LARGE SCALE GENOMIC DNA]</scope>
    <source>
        <strain evidence="1 2">CCP-6</strain>
    </source>
</reference>
<dbReference type="Proteomes" id="UP000282957">
    <property type="component" value="Unassembled WGS sequence"/>
</dbReference>